<evidence type="ECO:0000256" key="1">
    <source>
        <dbReference type="SAM" id="MobiDB-lite"/>
    </source>
</evidence>
<feature type="compositionally biased region" description="Low complexity" evidence="1">
    <location>
        <begin position="97"/>
        <end position="107"/>
    </location>
</feature>
<dbReference type="RefSeq" id="XP_016501871.1">
    <property type="nucleotide sequence ID" value="XM_016646385.1"/>
</dbReference>
<feature type="domain" description="Spt5 KOWx" evidence="2">
    <location>
        <begin position="3"/>
        <end position="52"/>
    </location>
</feature>
<accession>A0A1S4CLQ6</accession>
<dbReference type="GO" id="GO:0006357">
    <property type="term" value="P:regulation of transcription by RNA polymerase II"/>
    <property type="evidence" value="ECO:0007669"/>
    <property type="project" value="InterPro"/>
</dbReference>
<proteinExistence type="predicted"/>
<dbReference type="RefSeq" id="XP_016501869.1">
    <property type="nucleotide sequence ID" value="XM_016646383.1"/>
</dbReference>
<dbReference type="Pfam" id="PF23037">
    <property type="entry name" value="KOWx_SPT5"/>
    <property type="match status" value="1"/>
</dbReference>
<dbReference type="GO" id="GO:0032784">
    <property type="term" value="P:regulation of DNA-templated transcription elongation"/>
    <property type="evidence" value="ECO:0007669"/>
    <property type="project" value="InterPro"/>
</dbReference>
<dbReference type="KEGG" id="nta:107820160"/>
<dbReference type="AlphaFoldDB" id="A0A1S4CLQ6"/>
<dbReference type="PANTHER" id="PTHR11125">
    <property type="entry name" value="SUPPRESSOR OF TY 5"/>
    <property type="match status" value="1"/>
</dbReference>
<dbReference type="PANTHER" id="PTHR11125:SF8">
    <property type="entry name" value="PROTEIN RNA-DIRECTED DNA METHYLATION 3"/>
    <property type="match status" value="1"/>
</dbReference>
<protein>
    <submittedName>
        <fullName evidence="3 4">Protein RNA-directed DNA methylation 3</fullName>
    </submittedName>
</protein>
<name>A0A1S4CLQ6_TOBAC</name>
<evidence type="ECO:0000313" key="4">
    <source>
        <dbReference type="RefSeq" id="XP_016501870.1"/>
    </source>
</evidence>
<dbReference type="STRING" id="4097.A0A1S4CLQ6"/>
<reference evidence="3 4" key="1">
    <citation type="submission" date="2025-04" db="UniProtKB">
        <authorList>
            <consortium name="RefSeq"/>
        </authorList>
    </citation>
    <scope>IDENTIFICATION</scope>
</reference>
<dbReference type="RefSeq" id="XP_016501870.1">
    <property type="nucleotide sequence ID" value="XM_016646384.1"/>
</dbReference>
<evidence type="ECO:0000313" key="5">
    <source>
        <dbReference type="RefSeq" id="XP_016501871.1"/>
    </source>
</evidence>
<feature type="compositionally biased region" description="Polar residues" evidence="1">
    <location>
        <begin position="87"/>
        <end position="96"/>
    </location>
</feature>
<sequence length="154" mass="17259">MENNFKVDDLVFFGRNDLGIIIGKEKDDIFKIMKDGSERPVIVSIQLRELKRASFDRKLFTVKDQLTNTISVGDMVRVLDGPLKGSEQGSSGFANFSSSPKSPLSPEKSWRVKDDNCSVKHDDKDEMCSVGQCLRIRVGPLKGIYLSCISHLTF</sequence>
<feature type="region of interest" description="Disordered" evidence="1">
    <location>
        <begin position="86"/>
        <end position="110"/>
    </location>
</feature>
<dbReference type="RefSeq" id="XP_016501872.1">
    <property type="nucleotide sequence ID" value="XM_016646386.1"/>
</dbReference>
<evidence type="ECO:0000313" key="6">
    <source>
        <dbReference type="RefSeq" id="XP_016501872.1"/>
    </source>
</evidence>
<gene>
    <name evidence="3 4 5 6" type="primary">LOC107820160</name>
</gene>
<dbReference type="InterPro" id="IPR057936">
    <property type="entry name" value="KOWx_Spt5"/>
</dbReference>
<dbReference type="PaxDb" id="4097-A0A1S4CLQ6"/>
<dbReference type="OrthoDB" id="28901at2759"/>
<dbReference type="InterPro" id="IPR039659">
    <property type="entry name" value="SPT5"/>
</dbReference>
<evidence type="ECO:0000313" key="3">
    <source>
        <dbReference type="RefSeq" id="XP_016501869.1"/>
    </source>
</evidence>
<organism evidence="3">
    <name type="scientific">Nicotiana tabacum</name>
    <name type="common">Common tobacco</name>
    <dbReference type="NCBI Taxonomy" id="4097"/>
    <lineage>
        <taxon>Eukaryota</taxon>
        <taxon>Viridiplantae</taxon>
        <taxon>Streptophyta</taxon>
        <taxon>Embryophyta</taxon>
        <taxon>Tracheophyta</taxon>
        <taxon>Spermatophyta</taxon>
        <taxon>Magnoliopsida</taxon>
        <taxon>eudicotyledons</taxon>
        <taxon>Gunneridae</taxon>
        <taxon>Pentapetalae</taxon>
        <taxon>asterids</taxon>
        <taxon>lamiids</taxon>
        <taxon>Solanales</taxon>
        <taxon>Solanaceae</taxon>
        <taxon>Nicotianoideae</taxon>
        <taxon>Nicotianeae</taxon>
        <taxon>Nicotiana</taxon>
    </lineage>
</organism>
<evidence type="ECO:0000259" key="2">
    <source>
        <dbReference type="Pfam" id="PF23037"/>
    </source>
</evidence>